<gene>
    <name evidence="1" type="ORF">SELSPUOL_01474</name>
</gene>
<reference evidence="1 2" key="1">
    <citation type="submission" date="2009-09" db="EMBL/GenBank/DDBJ databases">
        <authorList>
            <person name="Weinstock G."/>
            <person name="Sodergren E."/>
            <person name="Clifton S."/>
            <person name="Fulton L."/>
            <person name="Fulton B."/>
            <person name="Courtney L."/>
            <person name="Fronick C."/>
            <person name="Harrison M."/>
            <person name="Strong C."/>
            <person name="Farmer C."/>
            <person name="Delahaunty K."/>
            <person name="Markovic C."/>
            <person name="Hall O."/>
            <person name="Minx P."/>
            <person name="Tomlinson C."/>
            <person name="Mitreva M."/>
            <person name="Nelson J."/>
            <person name="Hou S."/>
            <person name="Wollam A."/>
            <person name="Pepin K.H."/>
            <person name="Johnson M."/>
            <person name="Bhonagiri V."/>
            <person name="Nash W.E."/>
            <person name="Warren W."/>
            <person name="Chinwalla A."/>
            <person name="Mardis E.R."/>
            <person name="Wilson R.K."/>
        </authorList>
    </citation>
    <scope>NUCLEOTIDE SEQUENCE [LARGE SCALE GENOMIC DNA]</scope>
    <source>
        <strain evidence="2">ATCC 35185 / DSM 20758 / VPI D19B-28</strain>
    </source>
</reference>
<protein>
    <submittedName>
        <fullName evidence="1">Uncharacterized protein</fullName>
    </submittedName>
</protein>
<accession>C9LVI0</accession>
<sequence>MKRFDRTVVMEYHSLMHHLSSFKIPGSAGISVPIWGLRNLLNDPRVRIDKVKVATVFSALFPTLCLFPQCLRNCRAAARSSVRRCGIRMQSVHFLAGNLQVEKEKLIPQ</sequence>
<dbReference type="Proteomes" id="UP000003505">
    <property type="component" value="Unassembled WGS sequence"/>
</dbReference>
<name>C9LVI0_SELS3</name>
<dbReference type="RefSeq" id="WP_006192771.1">
    <property type="nucleotide sequence ID" value="NC_015437.1"/>
</dbReference>
<comment type="caution">
    <text evidence="1">The sequence shown here is derived from an EMBL/GenBank/DDBJ whole genome shotgun (WGS) entry which is preliminary data.</text>
</comment>
<dbReference type="EMBL" id="ACKP02000027">
    <property type="protein sequence ID" value="EEX77143.1"/>
    <property type="molecule type" value="Genomic_DNA"/>
</dbReference>
<organism evidence="1 2">
    <name type="scientific">Selenomonas sputigena (strain ATCC 35185 / DSM 20758 / CCUG 44933 / VPI D19B-28)</name>
    <dbReference type="NCBI Taxonomy" id="546271"/>
    <lineage>
        <taxon>Bacteria</taxon>
        <taxon>Bacillati</taxon>
        <taxon>Bacillota</taxon>
        <taxon>Negativicutes</taxon>
        <taxon>Selenomonadales</taxon>
        <taxon>Selenomonadaceae</taxon>
        <taxon>Selenomonas</taxon>
    </lineage>
</organism>
<evidence type="ECO:0000313" key="2">
    <source>
        <dbReference type="Proteomes" id="UP000003505"/>
    </source>
</evidence>
<proteinExistence type="predicted"/>
<dbReference type="AlphaFoldDB" id="C9LVI0"/>
<evidence type="ECO:0000313" key="1">
    <source>
        <dbReference type="EMBL" id="EEX77143.1"/>
    </source>
</evidence>